<dbReference type="NCBIfam" id="TIGR01484">
    <property type="entry name" value="HAD-SF-IIB"/>
    <property type="match status" value="1"/>
</dbReference>
<dbReference type="Proteomes" id="UP001196408">
    <property type="component" value="Unassembled WGS sequence"/>
</dbReference>
<dbReference type="PANTHER" id="PTHR10000:SF25">
    <property type="entry name" value="PHOSPHATASE YKRA-RELATED"/>
    <property type="match status" value="1"/>
</dbReference>
<dbReference type="Pfam" id="PF08282">
    <property type="entry name" value="Hydrolase_3"/>
    <property type="match status" value="1"/>
</dbReference>
<keyword evidence="1" id="KW-0378">Hydrolase</keyword>
<dbReference type="GO" id="GO:0005829">
    <property type="term" value="C:cytosol"/>
    <property type="evidence" value="ECO:0007669"/>
    <property type="project" value="TreeGrafter"/>
</dbReference>
<accession>A0AAW4MR09</accession>
<reference evidence="1 4" key="1">
    <citation type="submission" date="2021-06" db="EMBL/GenBank/DDBJ databases">
        <title>Collection of gut derived symbiotic bacterial strains cultured from healthy donors.</title>
        <authorList>
            <person name="Lin H."/>
            <person name="Littmann E."/>
            <person name="Pamer E.G."/>
        </authorList>
    </citation>
    <scope>NUCLEOTIDE SEQUENCE</scope>
    <source>
        <strain evidence="2 4">MSK.21.70</strain>
        <strain evidence="1">MSK.21.82</strain>
    </source>
</reference>
<dbReference type="AlphaFoldDB" id="A0AAW4MR09"/>
<sequence>MIKAIFFDIDGTLLSHTTYSVPESTKEALRLLKEKGILTFVATGRHLSEMRDLPIQDLEFDACITLNGQYCFNKEGMIYGLPIEQTDINNIINYVDTNHMPCIFVEDELMYINFNNEVVEKVQKAISTPLPELGDIHRGYTHPIYQVIPYDTNDERLKEIKELMPHCKETQWNPQAVDIIPATGGKQNGIHEVLKYYSIDQSETMSFGDGKNDIDMFEYTKISVAMGNAEDDVKKAADYVTDDIDEDGLYNALKHFEII</sequence>
<dbReference type="SFLD" id="SFLDG01144">
    <property type="entry name" value="C2.B.4:_PGP_Like"/>
    <property type="match status" value="1"/>
</dbReference>
<dbReference type="GeneID" id="301322711"/>
<evidence type="ECO:0000313" key="2">
    <source>
        <dbReference type="EMBL" id="MBV3391987.1"/>
    </source>
</evidence>
<dbReference type="Proteomes" id="UP001197492">
    <property type="component" value="Unassembled WGS sequence"/>
</dbReference>
<dbReference type="RefSeq" id="WP_217747026.1">
    <property type="nucleotide sequence ID" value="NZ_JAHOEB010000006.1"/>
</dbReference>
<dbReference type="EMBL" id="JAHOEF010000006">
    <property type="protein sequence ID" value="MBV3381962.1"/>
    <property type="molecule type" value="Genomic_DNA"/>
</dbReference>
<evidence type="ECO:0000313" key="4">
    <source>
        <dbReference type="Proteomes" id="UP001197492"/>
    </source>
</evidence>
<proteinExistence type="predicted"/>
<comment type="caution">
    <text evidence="1">The sequence shown here is derived from an EMBL/GenBank/DDBJ whole genome shotgun (WGS) entry which is preliminary data.</text>
</comment>
<evidence type="ECO:0000313" key="1">
    <source>
        <dbReference type="EMBL" id="MBV3381962.1"/>
    </source>
</evidence>
<dbReference type="GO" id="GO:0000287">
    <property type="term" value="F:magnesium ion binding"/>
    <property type="evidence" value="ECO:0007669"/>
    <property type="project" value="TreeGrafter"/>
</dbReference>
<gene>
    <name evidence="1" type="ORF">KSV97_01720</name>
    <name evidence="2" type="ORF">KSW06_01735</name>
</gene>
<dbReference type="InterPro" id="IPR000150">
    <property type="entry name" value="Cof"/>
</dbReference>
<dbReference type="GO" id="GO:0016791">
    <property type="term" value="F:phosphatase activity"/>
    <property type="evidence" value="ECO:0007669"/>
    <property type="project" value="UniProtKB-ARBA"/>
</dbReference>
<dbReference type="InterPro" id="IPR006379">
    <property type="entry name" value="HAD-SF_hydro_IIB"/>
</dbReference>
<evidence type="ECO:0000313" key="3">
    <source>
        <dbReference type="Proteomes" id="UP001196408"/>
    </source>
</evidence>
<dbReference type="NCBIfam" id="TIGR00099">
    <property type="entry name" value="Cof-subfamily"/>
    <property type="match status" value="1"/>
</dbReference>
<protein>
    <submittedName>
        <fullName evidence="1">Cof-type HAD-IIB family hydrolase</fullName>
    </submittedName>
</protein>
<dbReference type="PANTHER" id="PTHR10000">
    <property type="entry name" value="PHOSPHOSERINE PHOSPHATASE"/>
    <property type="match status" value="1"/>
</dbReference>
<name>A0AAW4MR09_9FIRM</name>
<dbReference type="SFLD" id="SFLDG01140">
    <property type="entry name" value="C2.B:_Phosphomannomutase_and_P"/>
    <property type="match status" value="1"/>
</dbReference>
<dbReference type="PROSITE" id="PS01228">
    <property type="entry name" value="COF_1"/>
    <property type="match status" value="1"/>
</dbReference>
<dbReference type="EMBL" id="JAHOEL010000006">
    <property type="protein sequence ID" value="MBV3391987.1"/>
    <property type="molecule type" value="Genomic_DNA"/>
</dbReference>
<dbReference type="SFLD" id="SFLDS00003">
    <property type="entry name" value="Haloacid_Dehalogenase"/>
    <property type="match status" value="1"/>
</dbReference>
<keyword evidence="4" id="KW-1185">Reference proteome</keyword>
<organism evidence="1 3">
    <name type="scientific">Catenibacterium mitsuokai</name>
    <dbReference type="NCBI Taxonomy" id="100886"/>
    <lineage>
        <taxon>Bacteria</taxon>
        <taxon>Bacillati</taxon>
        <taxon>Bacillota</taxon>
        <taxon>Erysipelotrichia</taxon>
        <taxon>Erysipelotrichales</taxon>
        <taxon>Coprobacillaceae</taxon>
        <taxon>Catenibacterium</taxon>
    </lineage>
</organism>